<accession>A0A0A1W062</accession>
<dbReference type="Proteomes" id="UP000030321">
    <property type="component" value="Unassembled WGS sequence"/>
</dbReference>
<evidence type="ECO:0000313" key="2">
    <source>
        <dbReference type="Proteomes" id="UP000030321"/>
    </source>
</evidence>
<reference evidence="2" key="1">
    <citation type="journal article" date="2015" name="Genome">
        <title>Whole Genome Sequence of the Non-Microcystin-Producing Microcystis aeruginosa Strain NIES-44.</title>
        <authorList>
            <person name="Okano K."/>
            <person name="Miyata N."/>
            <person name="Ozaki Y."/>
        </authorList>
    </citation>
    <scope>NUCLEOTIDE SEQUENCE [LARGE SCALE GENOMIC DNA]</scope>
    <source>
        <strain evidence="2">NIES-44</strain>
    </source>
</reference>
<comment type="caution">
    <text evidence="1">The sequence shown here is derived from an EMBL/GenBank/DDBJ whole genome shotgun (WGS) entry which is preliminary data.</text>
</comment>
<gene>
    <name evidence="1" type="ORF">N44_04089</name>
</gene>
<dbReference type="EMBL" id="BBPA01000070">
    <property type="protein sequence ID" value="GAL95234.1"/>
    <property type="molecule type" value="Genomic_DNA"/>
</dbReference>
<dbReference type="AlphaFoldDB" id="A0A0A1W062"/>
<protein>
    <submittedName>
        <fullName evidence="1">Uncharacterized protein</fullName>
    </submittedName>
</protein>
<name>A0A0A1W062_MICAE</name>
<proteinExistence type="predicted"/>
<sequence length="41" mass="4579">MVISVISYQLSVISDYQQSLVAFNFHSLARGDLLPLVFGHI</sequence>
<organism evidence="1 2">
    <name type="scientific">Microcystis aeruginosa NIES-44</name>
    <dbReference type="NCBI Taxonomy" id="449439"/>
    <lineage>
        <taxon>Bacteria</taxon>
        <taxon>Bacillati</taxon>
        <taxon>Cyanobacteriota</taxon>
        <taxon>Cyanophyceae</taxon>
        <taxon>Oscillatoriophycideae</taxon>
        <taxon>Chroococcales</taxon>
        <taxon>Microcystaceae</taxon>
        <taxon>Microcystis</taxon>
    </lineage>
</organism>
<evidence type="ECO:0000313" key="1">
    <source>
        <dbReference type="EMBL" id="GAL95234.1"/>
    </source>
</evidence>